<reference evidence="2 3" key="1">
    <citation type="submission" date="2014-11" db="EMBL/GenBank/DDBJ databases">
        <title>Pan-genome of Gallibacterium spp.</title>
        <authorList>
            <person name="Kudirkiene E."/>
            <person name="Bojesen A.M."/>
        </authorList>
    </citation>
    <scope>NUCLEOTIDE SEQUENCE [LARGE SCALE GENOMIC DNA]</scope>
    <source>
        <strain evidence="2 3">18469/18</strain>
    </source>
</reference>
<proteinExistence type="predicted"/>
<dbReference type="AlphaFoldDB" id="A0AB36E4Y1"/>
<name>A0AB36E4Y1_9PAST</name>
<gene>
    <name evidence="2" type="ORF">QV09_01775</name>
</gene>
<dbReference type="RefSeq" id="WP_066421232.1">
    <property type="nucleotide sequence ID" value="NZ_CP103875.1"/>
</dbReference>
<dbReference type="EMBL" id="JTJU01000009">
    <property type="protein sequence ID" value="OBX11614.1"/>
    <property type="molecule type" value="Genomic_DNA"/>
</dbReference>
<dbReference type="Proteomes" id="UP000092527">
    <property type="component" value="Unassembled WGS sequence"/>
</dbReference>
<accession>A0AB36E4Y1</accession>
<feature type="domain" description="DUF927" evidence="1">
    <location>
        <begin position="162"/>
        <end position="436"/>
    </location>
</feature>
<organism evidence="2 3">
    <name type="scientific">Gallibacterium salpingitidis</name>
    <dbReference type="NCBI Taxonomy" id="505341"/>
    <lineage>
        <taxon>Bacteria</taxon>
        <taxon>Pseudomonadati</taxon>
        <taxon>Pseudomonadota</taxon>
        <taxon>Gammaproteobacteria</taxon>
        <taxon>Pasteurellales</taxon>
        <taxon>Pasteurellaceae</taxon>
        <taxon>Gallibacterium</taxon>
    </lineage>
</organism>
<evidence type="ECO:0000313" key="2">
    <source>
        <dbReference type="EMBL" id="OBX11614.1"/>
    </source>
</evidence>
<dbReference type="Pfam" id="PF06048">
    <property type="entry name" value="DUF927"/>
    <property type="match status" value="1"/>
</dbReference>
<protein>
    <recommendedName>
        <fullName evidence="1">DUF927 domain-containing protein</fullName>
    </recommendedName>
</protein>
<dbReference type="InterPro" id="IPR009270">
    <property type="entry name" value="DUF927"/>
</dbReference>
<comment type="caution">
    <text evidence="2">The sequence shown here is derived from an EMBL/GenBank/DDBJ whole genome shotgun (WGS) entry which is preliminary data.</text>
</comment>
<sequence length="721" mass="81971">MKMKNAPFLEDQNNTPFDEMLILAGTEAWQAWGKGEGQYWHLLTESLESDYKQKPVILDRKQLNSVQSLRIAPKEKKYIKIVQFGKLTEDQLDSICINLAKNTQAEIVAHCNNIGDLIANLSDRVERIRSGESVAEKVQAIINPEPDNKTLPYIEYREGKLNGLYYVIPKFDTNGVNYGEKLTWLCDDLRIIGRGIGNTGEFFYIFEWLHALNKKQVQEAIPISELGKAQAWDHFKRNGLRMSSCEQLKYLVEYFHLQAENSLEWSVTNMTGWHNGAYLLPNGEIIGTPTKPIIFTNKSANSGGYDTKGTLASWQQEIAYYVNKNTSMMLGIATALASPLLRVINAKSFGVHLFNSSSKGKTTTLNIANSLYGNPDLIDLSWNTTPTALSNEAAARNDGFITLDELGQAKKIFDVENIAYSLFNEKGRARGLKEGGNDELSRWKITALSTGEKDVEGFLKSKGIDINAGQLIRLLNVPLIEANHLYSFTNNKEHADHLNEASLNHYGVIGREWIAYIAENESEIKATYQRYKQEWLARLPEEAAAQVQRVAANFAILETALQMAKHLTLWNEADNRECLIKSFNDWLADFGSGDREEFKIIEYFNGWLEESAESCFIQIPEPAIPKMIPKILGYRILEGNGIDREHFYIYTKSFTDKISESGYPKKLVFEVMERNKMIRQGKEQKTRPYQHKAPTSLEKKINSKGKRFYIVYPALIDDEED</sequence>
<evidence type="ECO:0000313" key="3">
    <source>
        <dbReference type="Proteomes" id="UP000092527"/>
    </source>
</evidence>
<evidence type="ECO:0000259" key="1">
    <source>
        <dbReference type="Pfam" id="PF06048"/>
    </source>
</evidence>